<reference evidence="8" key="1">
    <citation type="submission" date="2020-03" db="EMBL/GenBank/DDBJ databases">
        <title>Psychroflexus Maritimus sp. nov., isolate from marine sediment.</title>
        <authorList>
            <person name="Zhong Y.-L."/>
        </authorList>
    </citation>
    <scope>NUCLEOTIDE SEQUENCE</scope>
    <source>
        <strain evidence="8">C1</strain>
    </source>
</reference>
<comment type="similarity">
    <text evidence="1 7">Belongs to the DeoC/FbaB aldolase family. DeoC type 1 subfamily.</text>
</comment>
<dbReference type="PANTHER" id="PTHR10889:SF1">
    <property type="entry name" value="DEOXYRIBOSE-PHOSPHATE ALDOLASE"/>
    <property type="match status" value="1"/>
</dbReference>
<comment type="caution">
    <text evidence="8">The sequence shown here is derived from an EMBL/GenBank/DDBJ whole genome shotgun (WGS) entry which is preliminary data.</text>
</comment>
<dbReference type="GO" id="GO:0009264">
    <property type="term" value="P:deoxyribonucleotide catabolic process"/>
    <property type="evidence" value="ECO:0007669"/>
    <property type="project" value="UniProtKB-UniRule"/>
</dbReference>
<dbReference type="PIRSF" id="PIRSF001357">
    <property type="entry name" value="DeoC"/>
    <property type="match status" value="1"/>
</dbReference>
<dbReference type="GO" id="GO:0016052">
    <property type="term" value="P:carbohydrate catabolic process"/>
    <property type="evidence" value="ECO:0007669"/>
    <property type="project" value="TreeGrafter"/>
</dbReference>
<dbReference type="InterPro" id="IPR028581">
    <property type="entry name" value="DeoC_typeI"/>
</dbReference>
<feature type="active site" description="Proton donor/acceptor" evidence="7">
    <location>
        <position position="182"/>
    </location>
</feature>
<dbReference type="InterPro" id="IPR011343">
    <property type="entry name" value="DeoC"/>
</dbReference>
<dbReference type="GO" id="GO:0004139">
    <property type="term" value="F:deoxyribose-phosphate aldolase activity"/>
    <property type="evidence" value="ECO:0007669"/>
    <property type="project" value="UniProtKB-UniRule"/>
</dbReference>
<dbReference type="NCBIfam" id="TIGR00126">
    <property type="entry name" value="deoC"/>
    <property type="match status" value="1"/>
</dbReference>
<protein>
    <recommendedName>
        <fullName evidence="7">Deoxyribose-phosphate aldolase</fullName>
        <shortName evidence="7">DERA</shortName>
        <ecNumber evidence="7">4.1.2.4</ecNumber>
    </recommendedName>
    <alternativeName>
        <fullName evidence="7">2-deoxy-D-ribose 5-phosphate aldolase</fullName>
    </alternativeName>
    <alternativeName>
        <fullName evidence="7">Phosphodeoxyriboaldolase</fullName>
        <shortName evidence="7">Deoxyriboaldolase</shortName>
    </alternativeName>
</protein>
<dbReference type="HAMAP" id="MF_00114">
    <property type="entry name" value="DeoC_type1"/>
    <property type="match status" value="1"/>
</dbReference>
<dbReference type="EMBL" id="JAANAS010000002">
    <property type="protein sequence ID" value="NGZ88915.1"/>
    <property type="molecule type" value="Genomic_DNA"/>
</dbReference>
<feature type="active site" description="Proton donor/acceptor" evidence="7">
    <location>
        <position position="91"/>
    </location>
</feature>
<comment type="subcellular location">
    <subcellularLocation>
        <location evidence="7">Cytoplasm</location>
    </subcellularLocation>
</comment>
<dbReference type="InterPro" id="IPR013785">
    <property type="entry name" value="Aldolase_TIM"/>
</dbReference>
<evidence type="ECO:0000256" key="7">
    <source>
        <dbReference type="HAMAP-Rule" id="MF_00114"/>
    </source>
</evidence>
<evidence type="ECO:0000313" key="9">
    <source>
        <dbReference type="Proteomes" id="UP000643701"/>
    </source>
</evidence>
<evidence type="ECO:0000313" key="8">
    <source>
        <dbReference type="EMBL" id="NGZ88915.1"/>
    </source>
</evidence>
<comment type="function">
    <text evidence="6 7">Catalyzes a reversible aldol reaction between acetaldehyde and D-glyceraldehyde 3-phosphate to generate 2-deoxy-D-ribose 5-phosphate.</text>
</comment>
<name>A0A967AC30_9FLAO</name>
<dbReference type="Gene3D" id="3.20.20.70">
    <property type="entry name" value="Aldolase class I"/>
    <property type="match status" value="1"/>
</dbReference>
<dbReference type="SUPFAM" id="SSF51569">
    <property type="entry name" value="Aldolase"/>
    <property type="match status" value="1"/>
</dbReference>
<organism evidence="8 9">
    <name type="scientific">Psychroflexus maritimus</name>
    <dbReference type="NCBI Taxonomy" id="2714865"/>
    <lineage>
        <taxon>Bacteria</taxon>
        <taxon>Pseudomonadati</taxon>
        <taxon>Bacteroidota</taxon>
        <taxon>Flavobacteriia</taxon>
        <taxon>Flavobacteriales</taxon>
        <taxon>Flavobacteriaceae</taxon>
        <taxon>Psychroflexus</taxon>
    </lineage>
</organism>
<dbReference type="FunFam" id="3.20.20.70:FF:000044">
    <property type="entry name" value="Deoxyribose-phosphate aldolase"/>
    <property type="match status" value="1"/>
</dbReference>
<keyword evidence="9" id="KW-1185">Reference proteome</keyword>
<dbReference type="CDD" id="cd00959">
    <property type="entry name" value="DeoC"/>
    <property type="match status" value="1"/>
</dbReference>
<evidence type="ECO:0000256" key="5">
    <source>
        <dbReference type="ARBA" id="ARBA00048791"/>
    </source>
</evidence>
<dbReference type="AlphaFoldDB" id="A0A967AC30"/>
<gene>
    <name evidence="7 8" type="primary">deoC</name>
    <name evidence="8" type="ORF">G7034_01455</name>
</gene>
<dbReference type="PANTHER" id="PTHR10889">
    <property type="entry name" value="DEOXYRIBOSE-PHOSPHATE ALDOLASE"/>
    <property type="match status" value="1"/>
</dbReference>
<evidence type="ECO:0000256" key="1">
    <source>
        <dbReference type="ARBA" id="ARBA00010936"/>
    </source>
</evidence>
<evidence type="ECO:0000256" key="2">
    <source>
        <dbReference type="ARBA" id="ARBA00022490"/>
    </source>
</evidence>
<accession>A0A967AC30</accession>
<dbReference type="EC" id="4.1.2.4" evidence="7"/>
<dbReference type="GO" id="GO:0006018">
    <property type="term" value="P:2-deoxyribose 1-phosphate catabolic process"/>
    <property type="evidence" value="ECO:0007669"/>
    <property type="project" value="UniProtKB-UniRule"/>
</dbReference>
<evidence type="ECO:0000256" key="6">
    <source>
        <dbReference type="ARBA" id="ARBA00056337"/>
    </source>
</evidence>
<comment type="pathway">
    <text evidence="7">Carbohydrate degradation; 2-deoxy-D-ribose 1-phosphate degradation; D-glyceraldehyde 3-phosphate and acetaldehyde from 2-deoxy-alpha-D-ribose 1-phosphate: step 2/2.</text>
</comment>
<dbReference type="Proteomes" id="UP000643701">
    <property type="component" value="Unassembled WGS sequence"/>
</dbReference>
<feature type="active site" description="Schiff-base intermediate with acetaldehyde" evidence="7">
    <location>
        <position position="153"/>
    </location>
</feature>
<keyword evidence="4 7" id="KW-0704">Schiff base</keyword>
<dbReference type="InterPro" id="IPR002915">
    <property type="entry name" value="DeoC/FbaB/LacD_aldolase"/>
</dbReference>
<dbReference type="RefSeq" id="WP_166399185.1">
    <property type="nucleotide sequence ID" value="NZ_JAANAS010000002.1"/>
</dbReference>
<keyword evidence="2 7" id="KW-0963">Cytoplasm</keyword>
<evidence type="ECO:0000256" key="4">
    <source>
        <dbReference type="ARBA" id="ARBA00023270"/>
    </source>
</evidence>
<comment type="catalytic activity">
    <reaction evidence="5 7">
        <text>2-deoxy-D-ribose 5-phosphate = D-glyceraldehyde 3-phosphate + acetaldehyde</text>
        <dbReference type="Rhea" id="RHEA:12821"/>
        <dbReference type="ChEBI" id="CHEBI:15343"/>
        <dbReference type="ChEBI" id="CHEBI:59776"/>
        <dbReference type="ChEBI" id="CHEBI:62877"/>
        <dbReference type="EC" id="4.1.2.4"/>
    </reaction>
</comment>
<keyword evidence="3 7" id="KW-0456">Lyase</keyword>
<dbReference type="GO" id="GO:0005737">
    <property type="term" value="C:cytoplasm"/>
    <property type="evidence" value="ECO:0007669"/>
    <property type="project" value="UniProtKB-SubCell"/>
</dbReference>
<sequence length="222" mass="23999">MNSIARYIDHTLLKPEATKEAIKKLCEEAVKFGFACVCVNPMHVPNAFHFLKESKQVKICTVVGFPLGANLARVKAFEAQQAILQGADEIDMVINQSLIKDQDWTSLENDIKEVKFACGDKILKVILETAHLNEEEIKMAAKIASQAGANYVKTSTGFGRGGASFEAVQLMKASIGEEVKIKASGGVRDLTTAKKYIELGVSRIGTSSGVALVQGQTSNSSY</sequence>
<proteinExistence type="inferred from homology"/>
<dbReference type="SMART" id="SM01133">
    <property type="entry name" value="DeoC"/>
    <property type="match status" value="1"/>
</dbReference>
<dbReference type="Pfam" id="PF01791">
    <property type="entry name" value="DeoC"/>
    <property type="match status" value="1"/>
</dbReference>
<evidence type="ECO:0000256" key="3">
    <source>
        <dbReference type="ARBA" id="ARBA00023239"/>
    </source>
</evidence>